<accession>A0A7T4B1Z2</accession>
<dbReference type="SUPFAM" id="SSF52833">
    <property type="entry name" value="Thioredoxin-like"/>
    <property type="match status" value="1"/>
</dbReference>
<dbReference type="Pfam" id="PF00578">
    <property type="entry name" value="AhpC-TSA"/>
    <property type="match status" value="1"/>
</dbReference>
<dbReference type="CDD" id="cd02966">
    <property type="entry name" value="TlpA_like_family"/>
    <property type="match status" value="1"/>
</dbReference>
<keyword evidence="1" id="KW-0732">Signal</keyword>
<dbReference type="PROSITE" id="PS51352">
    <property type="entry name" value="THIOREDOXIN_2"/>
    <property type="match status" value="1"/>
</dbReference>
<name>A0A7T4B1Z2_9BURK</name>
<protein>
    <submittedName>
        <fullName evidence="3">TlpA family protein disulfide reductase</fullName>
    </submittedName>
</protein>
<gene>
    <name evidence="3" type="ORF">I6I07_26930</name>
</gene>
<dbReference type="GO" id="GO:0016209">
    <property type="term" value="F:antioxidant activity"/>
    <property type="evidence" value="ECO:0007669"/>
    <property type="project" value="InterPro"/>
</dbReference>
<feature type="signal peptide" evidence="1">
    <location>
        <begin position="1"/>
        <end position="19"/>
    </location>
</feature>
<dbReference type="InterPro" id="IPR036249">
    <property type="entry name" value="Thioredoxin-like_sf"/>
</dbReference>
<proteinExistence type="predicted"/>
<reference evidence="3 4" key="1">
    <citation type="submission" date="2020-12" db="EMBL/GenBank/DDBJ databases">
        <title>FDA dAtabase for Regulatory Grade micrObial Sequences (FDA-ARGOS): Supporting development and validation of Infectious Disease Dx tests.</title>
        <authorList>
            <person name="Sproer C."/>
            <person name="Gronow S."/>
            <person name="Severitt S."/>
            <person name="Schroder I."/>
            <person name="Tallon L."/>
            <person name="Sadzewicz L."/>
            <person name="Zhao X."/>
            <person name="Boylan J."/>
            <person name="Ott S."/>
            <person name="Bowen H."/>
            <person name="Vavikolanu K."/>
            <person name="Mehta A."/>
            <person name="Aluvathingal J."/>
            <person name="Nadendla S."/>
            <person name="Lowell S."/>
            <person name="Myers T."/>
            <person name="Yan Y."/>
            <person name="Sichtig H."/>
        </authorList>
    </citation>
    <scope>NUCLEOTIDE SEQUENCE [LARGE SCALE GENOMIC DNA]</scope>
    <source>
        <strain evidence="3 4">FDAARGOS_1050</strain>
    </source>
</reference>
<organism evidence="3 4">
    <name type="scientific">Achromobacter deleyi</name>
    <dbReference type="NCBI Taxonomy" id="1353891"/>
    <lineage>
        <taxon>Bacteria</taxon>
        <taxon>Pseudomonadati</taxon>
        <taxon>Pseudomonadota</taxon>
        <taxon>Betaproteobacteria</taxon>
        <taxon>Burkholderiales</taxon>
        <taxon>Alcaligenaceae</taxon>
        <taxon>Achromobacter</taxon>
    </lineage>
</organism>
<dbReference type="Gene3D" id="3.40.30.10">
    <property type="entry name" value="Glutaredoxin"/>
    <property type="match status" value="1"/>
</dbReference>
<evidence type="ECO:0000256" key="1">
    <source>
        <dbReference type="SAM" id="SignalP"/>
    </source>
</evidence>
<feature type="domain" description="Thioredoxin" evidence="2">
    <location>
        <begin position="28"/>
        <end position="150"/>
    </location>
</feature>
<dbReference type="AlphaFoldDB" id="A0A7T4B1Z2"/>
<dbReference type="EMBL" id="CP065997">
    <property type="protein sequence ID" value="QQB34200.1"/>
    <property type="molecule type" value="Genomic_DNA"/>
</dbReference>
<sequence length="181" mass="18600">MRRAALCACLALAAVTARAGPPARPAARPPAGQAWDFSLPTLDGGRFVRLSALAGPVLVNFWGRDCPPCVEELPRLQAFADAHPAWTVLLVSTDAPADAREFAQRRGITLPVLRPGGNVVALMRAAGNRGGALPFTVAVIGARICDGQLGALSVADLQRLDAACAPVAPQPATTAPSAPTP</sequence>
<evidence type="ECO:0000313" key="3">
    <source>
        <dbReference type="EMBL" id="QQB34200.1"/>
    </source>
</evidence>
<evidence type="ECO:0000259" key="2">
    <source>
        <dbReference type="PROSITE" id="PS51352"/>
    </source>
</evidence>
<evidence type="ECO:0000313" key="4">
    <source>
        <dbReference type="Proteomes" id="UP000595231"/>
    </source>
</evidence>
<dbReference type="RefSeq" id="WP_198484410.1">
    <property type="nucleotide sequence ID" value="NZ_CP065997.1"/>
</dbReference>
<dbReference type="Proteomes" id="UP000595231">
    <property type="component" value="Chromosome"/>
</dbReference>
<dbReference type="GO" id="GO:0016491">
    <property type="term" value="F:oxidoreductase activity"/>
    <property type="evidence" value="ECO:0007669"/>
    <property type="project" value="InterPro"/>
</dbReference>
<dbReference type="InterPro" id="IPR000866">
    <property type="entry name" value="AhpC/TSA"/>
</dbReference>
<feature type="chain" id="PRO_5032639531" evidence="1">
    <location>
        <begin position="20"/>
        <end position="181"/>
    </location>
</feature>
<dbReference type="InterPro" id="IPR013766">
    <property type="entry name" value="Thioredoxin_domain"/>
</dbReference>